<dbReference type="RefSeq" id="WP_107827142.1">
    <property type="nucleotide sequence ID" value="NZ_CP160205.1"/>
</dbReference>
<organism evidence="1 2">
    <name type="scientific">Mucilaginibacter yixingensis</name>
    <dbReference type="NCBI Taxonomy" id="1295612"/>
    <lineage>
        <taxon>Bacteria</taxon>
        <taxon>Pseudomonadati</taxon>
        <taxon>Bacteroidota</taxon>
        <taxon>Sphingobacteriia</taxon>
        <taxon>Sphingobacteriales</taxon>
        <taxon>Sphingobacteriaceae</taxon>
        <taxon>Mucilaginibacter</taxon>
    </lineage>
</organism>
<dbReference type="AlphaFoldDB" id="A0A2T5JBR3"/>
<comment type="caution">
    <text evidence="1">The sequence shown here is derived from an EMBL/GenBank/DDBJ whole genome shotgun (WGS) entry which is preliminary data.</text>
</comment>
<evidence type="ECO:0000313" key="2">
    <source>
        <dbReference type="Proteomes" id="UP000244168"/>
    </source>
</evidence>
<gene>
    <name evidence="1" type="ORF">C8P68_10212</name>
</gene>
<keyword evidence="2" id="KW-1185">Reference proteome</keyword>
<sequence length="158" mass="18683">MSQSVEERALIGHNHRGHIIDACSWLEKHIEVFILDFFVGERGVRWDMMREILLDRFHFDGKIATMEVLVKKSAGSQFKKQYGKLFGELRYIKDQRNFFAHYVQIARLDTDDISLISLRDGTKTLNYTEKELRELFERILRCSNEVVELSKNVKEFLP</sequence>
<evidence type="ECO:0000313" key="1">
    <source>
        <dbReference type="EMBL" id="PTQ99197.1"/>
    </source>
</evidence>
<accession>A0A2T5JBR3</accession>
<protein>
    <recommendedName>
        <fullName evidence="3">Cthe-2314-like HEPN domain-containing protein</fullName>
    </recommendedName>
</protein>
<evidence type="ECO:0008006" key="3">
    <source>
        <dbReference type="Google" id="ProtNLM"/>
    </source>
</evidence>
<name>A0A2T5JBR3_9SPHI</name>
<dbReference type="Proteomes" id="UP000244168">
    <property type="component" value="Unassembled WGS sequence"/>
</dbReference>
<dbReference type="OrthoDB" id="792945at2"/>
<dbReference type="EMBL" id="QAOQ01000002">
    <property type="protein sequence ID" value="PTQ99197.1"/>
    <property type="molecule type" value="Genomic_DNA"/>
</dbReference>
<proteinExistence type="predicted"/>
<reference evidence="1 2" key="1">
    <citation type="submission" date="2018-04" db="EMBL/GenBank/DDBJ databases">
        <title>Genomic Encyclopedia of Archaeal and Bacterial Type Strains, Phase II (KMG-II): from individual species to whole genera.</title>
        <authorList>
            <person name="Goeker M."/>
        </authorList>
    </citation>
    <scope>NUCLEOTIDE SEQUENCE [LARGE SCALE GENOMIC DNA]</scope>
    <source>
        <strain evidence="1 2">DSM 26809</strain>
    </source>
</reference>